<organism evidence="1 2">
    <name type="scientific">Puccinia striiformis f. sp. tritici</name>
    <dbReference type="NCBI Taxonomy" id="168172"/>
    <lineage>
        <taxon>Eukaryota</taxon>
        <taxon>Fungi</taxon>
        <taxon>Dikarya</taxon>
        <taxon>Basidiomycota</taxon>
        <taxon>Pucciniomycotina</taxon>
        <taxon>Pucciniomycetes</taxon>
        <taxon>Pucciniales</taxon>
        <taxon>Pucciniaceae</taxon>
        <taxon>Puccinia</taxon>
    </lineage>
</organism>
<dbReference type="EMBL" id="CM045881">
    <property type="protein sequence ID" value="KAI7936775.1"/>
    <property type="molecule type" value="Genomic_DNA"/>
</dbReference>
<reference evidence="1 2" key="3">
    <citation type="journal article" date="2022" name="Microbiol. Spectr.">
        <title>Folding features and dynamics of 3D genome architecture in plant fungal pathogens.</title>
        <authorList>
            <person name="Xia C."/>
        </authorList>
    </citation>
    <scope>NUCLEOTIDE SEQUENCE [LARGE SCALE GENOMIC DNA]</scope>
    <source>
        <strain evidence="1 2">93-210</strain>
    </source>
</reference>
<protein>
    <submittedName>
        <fullName evidence="1">Uncharacterized protein</fullName>
    </submittedName>
</protein>
<reference evidence="2" key="1">
    <citation type="journal article" date="2018" name="BMC Genomics">
        <title>Genomic insights into host adaptation between the wheat stripe rust pathogen (Puccinia striiformis f. sp. tritici) and the barley stripe rust pathogen (Puccinia striiformis f. sp. hordei).</title>
        <authorList>
            <person name="Xia C."/>
            <person name="Wang M."/>
            <person name="Yin C."/>
            <person name="Cornejo O.E."/>
            <person name="Hulbert S.H."/>
            <person name="Chen X."/>
        </authorList>
    </citation>
    <scope>NUCLEOTIDE SEQUENCE [LARGE SCALE GENOMIC DNA]</scope>
    <source>
        <strain evidence="2">93-210</strain>
    </source>
</reference>
<evidence type="ECO:0000313" key="1">
    <source>
        <dbReference type="EMBL" id="KAI7936775.1"/>
    </source>
</evidence>
<evidence type="ECO:0000313" key="2">
    <source>
        <dbReference type="Proteomes" id="UP001060170"/>
    </source>
</evidence>
<keyword evidence="2" id="KW-1185">Reference proteome</keyword>
<gene>
    <name evidence="1" type="ORF">MJO28_015674</name>
</gene>
<dbReference type="Proteomes" id="UP001060170">
    <property type="component" value="Chromosome 17"/>
</dbReference>
<name>A0ACC0DPC9_9BASI</name>
<reference evidence="2" key="2">
    <citation type="journal article" date="2018" name="Mol. Plant Microbe Interact.">
        <title>Genome sequence resources for the wheat stripe rust pathogen (Puccinia striiformis f. sp. tritici) and the barley stripe rust pathogen (Puccinia striiformis f. sp. hordei).</title>
        <authorList>
            <person name="Xia C."/>
            <person name="Wang M."/>
            <person name="Yin C."/>
            <person name="Cornejo O.E."/>
            <person name="Hulbert S.H."/>
            <person name="Chen X."/>
        </authorList>
    </citation>
    <scope>NUCLEOTIDE SEQUENCE [LARGE SCALE GENOMIC DNA]</scope>
    <source>
        <strain evidence="2">93-210</strain>
    </source>
</reference>
<comment type="caution">
    <text evidence="1">The sequence shown here is derived from an EMBL/GenBank/DDBJ whole genome shotgun (WGS) entry which is preliminary data.</text>
</comment>
<accession>A0ACC0DPC9</accession>
<sequence length="138" mass="16085">MFRCLLHQLSIPQPYHLAPSHHLLWFQQLPSPSASSHHRFSSYLGKPWEDFKARLMVVAIPSDCETEIRKQVRYLKMQDSETFIKFSTQACTLQLLLNFDTANSFGDLELAKCITFSLPRELQGKIADFRLLRQKPFD</sequence>
<proteinExistence type="predicted"/>